<evidence type="ECO:0000256" key="3">
    <source>
        <dbReference type="ARBA" id="ARBA00022801"/>
    </source>
</evidence>
<dbReference type="GO" id="GO:0046872">
    <property type="term" value="F:metal ion binding"/>
    <property type="evidence" value="ECO:0007669"/>
    <property type="project" value="UniProtKB-KW"/>
</dbReference>
<keyword evidence="3" id="KW-0378">Hydrolase</keyword>
<evidence type="ECO:0000256" key="1">
    <source>
        <dbReference type="ARBA" id="ARBA00022670"/>
    </source>
</evidence>
<dbReference type="Pfam" id="PF01546">
    <property type="entry name" value="Peptidase_M20"/>
    <property type="match status" value="1"/>
</dbReference>
<sequence length="536" mass="58581">MKSKECINSCKESAMGNIVKNVKSCRAISLFGITALLLCSNALAQTFSSLEVSQLVSEYRESREALIINDFVELLSLPNITVNQDDMDVNVEHITALLEARGFTTQRLQSGGSPYVYAEMMQTGATETLLLYAHYDGQPVQVENWVYPPFTPTLLDAPIQAGGQPIEIDEVSGSFDPEWRLYARSAGDDKMPIIALLHTLDALAAYDIDLSVNLKILFDGEEEAGSPSLGRIIDENPGLLDADLLLFCDGPMHQSRNAQLVFGARGSKTLDLTTYGANRPLHSGHYGNWAPNPIMQLSYLLTSMRDESGRILIDGYYADVAPINDLERSAIAAMPDMTEALKNELAINTPEGGGAKLEELINLPALNVRGFSAGGVGALGRNIILSTATASLNIRLVSEQQPARVEELIEAHIAEQGFHIVYADPSDEILRNNEKVIKLDWRGVGSPGMKTPLDDAMSQRLVQLMQSVTPELIITPSMGGSLPLDAFDSRMDTPIILLPLANHDNNQHAENENIRLQNMWDAMSVFGVILANFGLR</sequence>
<reference evidence="7" key="1">
    <citation type="submission" date="2017-08" db="EMBL/GenBank/DDBJ databases">
        <title>A dynamic microbial community with high functional redundancy inhabits the cold, oxic subseafloor aquifer.</title>
        <authorList>
            <person name="Tully B.J."/>
            <person name="Wheat C.G."/>
            <person name="Glazer B.T."/>
            <person name="Huber J.A."/>
        </authorList>
    </citation>
    <scope>NUCLEOTIDE SEQUENCE [LARGE SCALE GENOMIC DNA]</scope>
</reference>
<dbReference type="InterPro" id="IPR002933">
    <property type="entry name" value="Peptidase_M20"/>
</dbReference>
<dbReference type="InterPro" id="IPR006189">
    <property type="entry name" value="CHASE_dom"/>
</dbReference>
<dbReference type="InterPro" id="IPR011650">
    <property type="entry name" value="Peptidase_M20_dimer"/>
</dbReference>
<dbReference type="Gene3D" id="3.30.70.360">
    <property type="match status" value="1"/>
</dbReference>
<evidence type="ECO:0000259" key="5">
    <source>
        <dbReference type="PROSITE" id="PS50839"/>
    </source>
</evidence>
<feature type="chain" id="PRO_5012901601" evidence="4">
    <location>
        <begin position="45"/>
        <end position="536"/>
    </location>
</feature>
<dbReference type="InterPro" id="IPR051458">
    <property type="entry name" value="Cyt/Met_Dipeptidase"/>
</dbReference>
<accession>A0A2A5C8N4</accession>
<dbReference type="Proteomes" id="UP000228987">
    <property type="component" value="Unassembled WGS sequence"/>
</dbReference>
<proteinExistence type="predicted"/>
<evidence type="ECO:0000313" key="7">
    <source>
        <dbReference type="Proteomes" id="UP000228987"/>
    </source>
</evidence>
<keyword evidence="2" id="KW-0479">Metal-binding</keyword>
<protein>
    <submittedName>
        <fullName evidence="6">Peptidase M20</fullName>
    </submittedName>
</protein>
<dbReference type="EMBL" id="NVWI01000010">
    <property type="protein sequence ID" value="PCJ40229.1"/>
    <property type="molecule type" value="Genomic_DNA"/>
</dbReference>
<dbReference type="AlphaFoldDB" id="A0A2A5C8N4"/>
<dbReference type="PANTHER" id="PTHR43270:SF8">
    <property type="entry name" value="DI- AND TRIPEPTIDASE DUG2-RELATED"/>
    <property type="match status" value="1"/>
</dbReference>
<feature type="domain" description="CHASE" evidence="5">
    <location>
        <begin position="420"/>
        <end position="536"/>
    </location>
</feature>
<evidence type="ECO:0000256" key="4">
    <source>
        <dbReference type="SAM" id="SignalP"/>
    </source>
</evidence>
<dbReference type="Pfam" id="PF07687">
    <property type="entry name" value="M20_dimer"/>
    <property type="match status" value="1"/>
</dbReference>
<dbReference type="GO" id="GO:0006508">
    <property type="term" value="P:proteolysis"/>
    <property type="evidence" value="ECO:0007669"/>
    <property type="project" value="UniProtKB-KW"/>
</dbReference>
<dbReference type="Gene3D" id="3.40.630.10">
    <property type="entry name" value="Zn peptidases"/>
    <property type="match status" value="1"/>
</dbReference>
<evidence type="ECO:0000313" key="6">
    <source>
        <dbReference type="EMBL" id="PCJ40229.1"/>
    </source>
</evidence>
<dbReference type="GO" id="GO:0008233">
    <property type="term" value="F:peptidase activity"/>
    <property type="evidence" value="ECO:0007669"/>
    <property type="project" value="UniProtKB-KW"/>
</dbReference>
<dbReference type="SUPFAM" id="SSF53187">
    <property type="entry name" value="Zn-dependent exopeptidases"/>
    <property type="match status" value="1"/>
</dbReference>
<feature type="signal peptide" evidence="4">
    <location>
        <begin position="1"/>
        <end position="44"/>
    </location>
</feature>
<keyword evidence="4" id="KW-0732">Signal</keyword>
<evidence type="ECO:0000256" key="2">
    <source>
        <dbReference type="ARBA" id="ARBA00022723"/>
    </source>
</evidence>
<name>A0A2A5C8N4_9GAMM</name>
<dbReference type="PANTHER" id="PTHR43270">
    <property type="entry name" value="BETA-ALA-HIS DIPEPTIDASE"/>
    <property type="match status" value="1"/>
</dbReference>
<gene>
    <name evidence="6" type="ORF">COA71_12025</name>
</gene>
<organism evidence="6 7">
    <name type="scientific">SAR86 cluster bacterium</name>
    <dbReference type="NCBI Taxonomy" id="2030880"/>
    <lineage>
        <taxon>Bacteria</taxon>
        <taxon>Pseudomonadati</taxon>
        <taxon>Pseudomonadota</taxon>
        <taxon>Gammaproteobacteria</taxon>
        <taxon>SAR86 cluster</taxon>
    </lineage>
</organism>
<keyword evidence="1" id="KW-0645">Protease</keyword>
<dbReference type="PROSITE" id="PS50839">
    <property type="entry name" value="CHASE"/>
    <property type="match status" value="1"/>
</dbReference>
<comment type="caution">
    <text evidence="6">The sequence shown here is derived from an EMBL/GenBank/DDBJ whole genome shotgun (WGS) entry which is preliminary data.</text>
</comment>